<dbReference type="InterPro" id="IPR029063">
    <property type="entry name" value="SAM-dependent_MTases_sf"/>
</dbReference>
<keyword evidence="1 5" id="KW-0489">Methyltransferase</keyword>
<keyword evidence="2 5" id="KW-0808">Transferase</keyword>
<dbReference type="Gene3D" id="3.40.50.150">
    <property type="entry name" value="Vaccinia Virus protein VP39"/>
    <property type="match status" value="1"/>
</dbReference>
<sequence length="389" mass="41441">MTPAARYAAAIEILDGFLDGEPAEKLLSNWARRNRYAGSKDRAAVRDIVFDSLRNLNSFAALSGVGHGRGIALGHCIAAELSPEDIFNGAGYGPAPLQEEERSAIEAAQASSAEVTDLPDWLVEVFKSDLGEDAQATAAALRDRAPVDLRVNIAKTTPEAAARALAMEDIATEPVAGVPTALRVVENPRRVAGSNAYQSGHVELQDAASQALVQMLELKEGQTILDYCAGGGGKTLAMAAQQPRARLSAWDISQSRLAPLEERAERAGARVNLLSAMPAKAEYDLVLVDAPCSGSGAWRRNPEGKWRLDADGLDALQKLQTEVLAKASKCVVPGGALAYGTCSLLPRENSEVVNGFLNSHSDYELQISRSFALNQPGDGFFCAIMQKQL</sequence>
<comment type="caution">
    <text evidence="5">Lacks conserved residue(s) required for the propagation of feature annotation.</text>
</comment>
<reference evidence="7" key="2">
    <citation type="submission" date="2020-09" db="EMBL/GenBank/DDBJ databases">
        <authorList>
            <person name="Sun Q."/>
            <person name="Zhou Y."/>
        </authorList>
    </citation>
    <scope>NUCLEOTIDE SEQUENCE</scope>
    <source>
        <strain evidence="7">CGMCC 1.15880</strain>
    </source>
</reference>
<dbReference type="Proteomes" id="UP000628017">
    <property type="component" value="Unassembled WGS sequence"/>
</dbReference>
<dbReference type="PANTHER" id="PTHR22807:SF53">
    <property type="entry name" value="RIBOSOMAL RNA SMALL SUBUNIT METHYLTRANSFERASE B-RELATED"/>
    <property type="match status" value="1"/>
</dbReference>
<accession>A0A916VNI6</accession>
<keyword evidence="4 5" id="KW-0694">RNA-binding</keyword>
<dbReference type="GO" id="GO:0003723">
    <property type="term" value="F:RNA binding"/>
    <property type="evidence" value="ECO:0007669"/>
    <property type="project" value="UniProtKB-UniRule"/>
</dbReference>
<dbReference type="PANTHER" id="PTHR22807">
    <property type="entry name" value="NOP2 YEAST -RELATED NOL1/NOP2/FMU SUN DOMAIN-CONTAINING"/>
    <property type="match status" value="1"/>
</dbReference>
<dbReference type="Gene3D" id="3.30.70.1170">
    <property type="entry name" value="Sun protein, domain 3"/>
    <property type="match status" value="1"/>
</dbReference>
<dbReference type="Pfam" id="PF01189">
    <property type="entry name" value="Methyltr_RsmB-F"/>
    <property type="match status" value="1"/>
</dbReference>
<dbReference type="SUPFAM" id="SSF53335">
    <property type="entry name" value="S-adenosyl-L-methionine-dependent methyltransferases"/>
    <property type="match status" value="1"/>
</dbReference>
<evidence type="ECO:0000256" key="2">
    <source>
        <dbReference type="ARBA" id="ARBA00022679"/>
    </source>
</evidence>
<feature type="binding site" evidence="5">
    <location>
        <position position="251"/>
    </location>
    <ligand>
        <name>S-adenosyl-L-methionine</name>
        <dbReference type="ChEBI" id="CHEBI:59789"/>
    </ligand>
</feature>
<feature type="binding site" evidence="5">
    <location>
        <position position="289"/>
    </location>
    <ligand>
        <name>S-adenosyl-L-methionine</name>
        <dbReference type="ChEBI" id="CHEBI:59789"/>
    </ligand>
</feature>
<evidence type="ECO:0000256" key="4">
    <source>
        <dbReference type="ARBA" id="ARBA00022884"/>
    </source>
</evidence>
<gene>
    <name evidence="7" type="ORF">GCM10011498_08750</name>
</gene>
<dbReference type="InterPro" id="IPR054728">
    <property type="entry name" value="RsmB-like_ferredoxin"/>
</dbReference>
<dbReference type="InterPro" id="IPR049560">
    <property type="entry name" value="MeTrfase_RsmB-F_NOP2_cat"/>
</dbReference>
<dbReference type="InterPro" id="IPR023267">
    <property type="entry name" value="RCMT"/>
</dbReference>
<comment type="caution">
    <text evidence="7">The sequence shown here is derived from an EMBL/GenBank/DDBJ whole genome shotgun (WGS) entry which is preliminary data.</text>
</comment>
<feature type="domain" description="SAM-dependent MTase RsmB/NOP-type" evidence="6">
    <location>
        <begin position="137"/>
        <end position="389"/>
    </location>
</feature>
<organism evidence="7 8">
    <name type="scientific">Neptunicoccus cionae</name>
    <dbReference type="NCBI Taxonomy" id="2035344"/>
    <lineage>
        <taxon>Bacteria</taxon>
        <taxon>Pseudomonadati</taxon>
        <taxon>Pseudomonadota</taxon>
        <taxon>Alphaproteobacteria</taxon>
        <taxon>Rhodobacterales</taxon>
        <taxon>Paracoccaceae</taxon>
        <taxon>Neptunicoccus</taxon>
    </lineage>
</organism>
<feature type="active site" description="Nucleophile" evidence="5">
    <location>
        <position position="342"/>
    </location>
</feature>
<comment type="similarity">
    <text evidence="5">Belongs to the class I-like SAM-binding methyltransferase superfamily. RsmB/NOP family.</text>
</comment>
<dbReference type="InterPro" id="IPR001678">
    <property type="entry name" value="MeTrfase_RsmB-F_NOP2_dom"/>
</dbReference>
<keyword evidence="3 5" id="KW-0949">S-adenosyl-L-methionine</keyword>
<dbReference type="PRINTS" id="PR02008">
    <property type="entry name" value="RCMTFAMILY"/>
</dbReference>
<evidence type="ECO:0000256" key="5">
    <source>
        <dbReference type="PROSITE-ProRule" id="PRU01023"/>
    </source>
</evidence>
<protein>
    <submittedName>
        <fullName evidence="7">SAM-dependent methyltransferase</fullName>
    </submittedName>
</protein>
<dbReference type="EMBL" id="BMKA01000001">
    <property type="protein sequence ID" value="GGA10861.1"/>
    <property type="molecule type" value="Genomic_DNA"/>
</dbReference>
<dbReference type="GO" id="GO:0008173">
    <property type="term" value="F:RNA methyltransferase activity"/>
    <property type="evidence" value="ECO:0007669"/>
    <property type="project" value="InterPro"/>
</dbReference>
<proteinExistence type="inferred from homology"/>
<reference evidence="7" key="1">
    <citation type="journal article" date="2014" name="Int. J. Syst. Evol. Microbiol.">
        <title>Complete genome sequence of Corynebacterium casei LMG S-19264T (=DSM 44701T), isolated from a smear-ripened cheese.</title>
        <authorList>
            <consortium name="US DOE Joint Genome Institute (JGI-PGF)"/>
            <person name="Walter F."/>
            <person name="Albersmeier A."/>
            <person name="Kalinowski J."/>
            <person name="Ruckert C."/>
        </authorList>
    </citation>
    <scope>NUCLEOTIDE SEQUENCE</scope>
    <source>
        <strain evidence="7">CGMCC 1.15880</strain>
    </source>
</reference>
<evidence type="ECO:0000313" key="8">
    <source>
        <dbReference type="Proteomes" id="UP000628017"/>
    </source>
</evidence>
<name>A0A916VNI6_9RHOB</name>
<keyword evidence="8" id="KW-1185">Reference proteome</keyword>
<dbReference type="Pfam" id="PF22458">
    <property type="entry name" value="RsmF-B_ferredox"/>
    <property type="match status" value="1"/>
</dbReference>
<evidence type="ECO:0000256" key="3">
    <source>
        <dbReference type="ARBA" id="ARBA00022691"/>
    </source>
</evidence>
<evidence type="ECO:0000313" key="7">
    <source>
        <dbReference type="EMBL" id="GGA10861.1"/>
    </source>
</evidence>
<dbReference type="RefSeq" id="WP_188671257.1">
    <property type="nucleotide sequence ID" value="NZ_BMKA01000001.1"/>
</dbReference>
<evidence type="ECO:0000256" key="1">
    <source>
        <dbReference type="ARBA" id="ARBA00022603"/>
    </source>
</evidence>
<dbReference type="AlphaFoldDB" id="A0A916VNI6"/>
<dbReference type="GO" id="GO:0001510">
    <property type="term" value="P:RNA methylation"/>
    <property type="evidence" value="ECO:0007669"/>
    <property type="project" value="InterPro"/>
</dbReference>
<evidence type="ECO:0000259" key="6">
    <source>
        <dbReference type="PROSITE" id="PS51686"/>
    </source>
</evidence>
<dbReference type="PROSITE" id="PS51686">
    <property type="entry name" value="SAM_MT_RSMB_NOP"/>
    <property type="match status" value="1"/>
</dbReference>